<dbReference type="Proteomes" id="UP000095287">
    <property type="component" value="Unplaced"/>
</dbReference>
<keyword evidence="2" id="KW-0472">Membrane</keyword>
<feature type="transmembrane region" description="Helical" evidence="2">
    <location>
        <begin position="38"/>
        <end position="62"/>
    </location>
</feature>
<name>A0A1I8AU08_9BILA</name>
<evidence type="ECO:0000256" key="2">
    <source>
        <dbReference type="SAM" id="Phobius"/>
    </source>
</evidence>
<dbReference type="Pfam" id="PF01549">
    <property type="entry name" value="ShK"/>
    <property type="match status" value="2"/>
</dbReference>
<reference evidence="5" key="1">
    <citation type="submission" date="2016-11" db="UniProtKB">
        <authorList>
            <consortium name="WormBaseParasite"/>
        </authorList>
    </citation>
    <scope>IDENTIFICATION</scope>
</reference>
<accession>A0A1I8AU08</accession>
<evidence type="ECO:0000256" key="1">
    <source>
        <dbReference type="PROSITE-ProRule" id="PRU01005"/>
    </source>
</evidence>
<keyword evidence="2" id="KW-0812">Transmembrane</keyword>
<dbReference type="PANTHER" id="PTHR46219">
    <property type="entry name" value="PROTEIN CBG11138"/>
    <property type="match status" value="1"/>
</dbReference>
<keyword evidence="1" id="KW-1015">Disulfide bond</keyword>
<dbReference type="AlphaFoldDB" id="A0A1I8AU08"/>
<dbReference type="PROSITE" id="PS51670">
    <property type="entry name" value="SHKT"/>
    <property type="match status" value="2"/>
</dbReference>
<keyword evidence="2" id="KW-1133">Transmembrane helix</keyword>
<dbReference type="SMART" id="SM00254">
    <property type="entry name" value="ShKT"/>
    <property type="match status" value="2"/>
</dbReference>
<dbReference type="PANTHER" id="PTHR46219:SF5">
    <property type="entry name" value="SHKT DOMAIN-CONTAINING PROTEIN"/>
    <property type="match status" value="1"/>
</dbReference>
<evidence type="ECO:0000313" key="5">
    <source>
        <dbReference type="WBParaSite" id="L893_g9204.t1"/>
    </source>
</evidence>
<comment type="caution">
    <text evidence="1">Lacks conserved residue(s) required for the propagation of feature annotation.</text>
</comment>
<dbReference type="WBParaSite" id="L893_g9204.t1">
    <property type="protein sequence ID" value="L893_g9204.t1"/>
    <property type="gene ID" value="L893_g9204"/>
</dbReference>
<evidence type="ECO:0000313" key="4">
    <source>
        <dbReference type="Proteomes" id="UP000095287"/>
    </source>
</evidence>
<feature type="disulfide bond" evidence="1">
    <location>
        <begin position="104"/>
        <end position="138"/>
    </location>
</feature>
<feature type="domain" description="ShKT" evidence="3">
    <location>
        <begin position="104"/>
        <end position="138"/>
    </location>
</feature>
<evidence type="ECO:0000259" key="3">
    <source>
        <dbReference type="PROSITE" id="PS51670"/>
    </source>
</evidence>
<sequence length="183" mass="20356">MDVAQTKMVPPFDYLRFLYPGKAEQTELIQYLRWPWPFFFTLDIMQVQIVSAIALVCFALGASADTRRSHQNHLSQETFAALACIGGLCPSGYDCVKDVCVVQCKDVAPDCVAKAYLCSNSLYYDLMTKQCAKTCGRCGSVTPAPNCADNAPGNECQQKAYLCNNSLYYDLMTKECRKTCGRC</sequence>
<organism evidence="4 5">
    <name type="scientific">Steinernema glaseri</name>
    <dbReference type="NCBI Taxonomy" id="37863"/>
    <lineage>
        <taxon>Eukaryota</taxon>
        <taxon>Metazoa</taxon>
        <taxon>Ecdysozoa</taxon>
        <taxon>Nematoda</taxon>
        <taxon>Chromadorea</taxon>
        <taxon>Rhabditida</taxon>
        <taxon>Tylenchina</taxon>
        <taxon>Panagrolaimomorpha</taxon>
        <taxon>Strongyloidoidea</taxon>
        <taxon>Steinernematidae</taxon>
        <taxon>Steinernema</taxon>
    </lineage>
</organism>
<proteinExistence type="predicted"/>
<protein>
    <submittedName>
        <fullName evidence="5">ShKT domain-containing protein</fullName>
    </submittedName>
</protein>
<keyword evidence="4" id="KW-1185">Reference proteome</keyword>
<dbReference type="InterPro" id="IPR003582">
    <property type="entry name" value="ShKT_dom"/>
</dbReference>
<feature type="domain" description="ShKT" evidence="3">
    <location>
        <begin position="147"/>
        <end position="183"/>
    </location>
</feature>
<dbReference type="Gene3D" id="1.10.10.1940">
    <property type="match status" value="2"/>
</dbReference>